<evidence type="ECO:0000256" key="6">
    <source>
        <dbReference type="ARBA" id="ARBA00066832"/>
    </source>
</evidence>
<dbReference type="RefSeq" id="WP_066628374.1">
    <property type="nucleotide sequence ID" value="NZ_CP022048.2"/>
</dbReference>
<dbReference type="Gene3D" id="3.40.250.10">
    <property type="entry name" value="Rhodanese-like domain"/>
    <property type="match status" value="2"/>
</dbReference>
<dbReference type="NCBIfam" id="NF008557">
    <property type="entry name" value="PRK11493.1"/>
    <property type="match status" value="1"/>
</dbReference>
<evidence type="ECO:0000313" key="11">
    <source>
        <dbReference type="Proteomes" id="UP000197050"/>
    </source>
</evidence>
<keyword evidence="4" id="KW-0677">Repeat</keyword>
<dbReference type="PROSITE" id="PS00380">
    <property type="entry name" value="RHODANESE_1"/>
    <property type="match status" value="1"/>
</dbReference>
<evidence type="ECO:0000256" key="7">
    <source>
        <dbReference type="ARBA" id="ARBA00070833"/>
    </source>
</evidence>
<dbReference type="InterPro" id="IPR001763">
    <property type="entry name" value="Rhodanese-like_dom"/>
</dbReference>
<proteinExistence type="predicted"/>
<dbReference type="EC" id="2.8.1.2" evidence="6"/>
<evidence type="ECO:0000256" key="3">
    <source>
        <dbReference type="ARBA" id="ARBA00022679"/>
    </source>
</evidence>
<dbReference type="PANTHER" id="PTHR11364:SF27">
    <property type="entry name" value="SULFURTRANSFERASE"/>
    <property type="match status" value="1"/>
</dbReference>
<dbReference type="PANTHER" id="PTHR11364">
    <property type="entry name" value="THIOSULFATE SULFERTANSFERASE"/>
    <property type="match status" value="1"/>
</dbReference>
<dbReference type="GO" id="GO:0005737">
    <property type="term" value="C:cytoplasm"/>
    <property type="evidence" value="ECO:0007669"/>
    <property type="project" value="UniProtKB-SubCell"/>
</dbReference>
<dbReference type="CDD" id="cd01448">
    <property type="entry name" value="TST_Repeat_1"/>
    <property type="match status" value="1"/>
</dbReference>
<evidence type="ECO:0000256" key="1">
    <source>
        <dbReference type="ARBA" id="ARBA00004496"/>
    </source>
</evidence>
<dbReference type="PROSITE" id="PS50206">
    <property type="entry name" value="RHODANESE_3"/>
    <property type="match status" value="2"/>
</dbReference>
<dbReference type="AlphaFoldDB" id="A0A1Z3UCG6"/>
<dbReference type="GO" id="GO:0016784">
    <property type="term" value="F:3-mercaptopyruvate sulfurtransferase activity"/>
    <property type="evidence" value="ECO:0007669"/>
    <property type="project" value="UniProtKB-EC"/>
</dbReference>
<dbReference type="Pfam" id="PF00581">
    <property type="entry name" value="Rhodanese"/>
    <property type="match status" value="2"/>
</dbReference>
<dbReference type="FunFam" id="3.40.250.10:FF:000001">
    <property type="entry name" value="Sulfurtransferase"/>
    <property type="match status" value="1"/>
</dbReference>
<evidence type="ECO:0000313" key="10">
    <source>
        <dbReference type="EMBL" id="ASE40986.1"/>
    </source>
</evidence>
<keyword evidence="2" id="KW-0963">Cytoplasm</keyword>
<feature type="domain" description="Rhodanese" evidence="9">
    <location>
        <begin position="159"/>
        <end position="272"/>
    </location>
</feature>
<dbReference type="KEGG" id="bvc:CEP68_16675"/>
<dbReference type="EMBL" id="CP022048">
    <property type="protein sequence ID" value="ASE40986.1"/>
    <property type="molecule type" value="Genomic_DNA"/>
</dbReference>
<evidence type="ECO:0000259" key="9">
    <source>
        <dbReference type="PROSITE" id="PS50206"/>
    </source>
</evidence>
<comment type="catalytic activity">
    <reaction evidence="5">
        <text>2-oxo-3-sulfanylpropanoate + [thioredoxin]-dithiol = [thioredoxin]-disulfide + hydrogen sulfide + pyruvate + H(+)</text>
        <dbReference type="Rhea" id="RHEA:21740"/>
        <dbReference type="Rhea" id="RHEA-COMP:10698"/>
        <dbReference type="Rhea" id="RHEA-COMP:10700"/>
        <dbReference type="ChEBI" id="CHEBI:15361"/>
        <dbReference type="ChEBI" id="CHEBI:15378"/>
        <dbReference type="ChEBI" id="CHEBI:29919"/>
        <dbReference type="ChEBI" id="CHEBI:29950"/>
        <dbReference type="ChEBI" id="CHEBI:50058"/>
        <dbReference type="ChEBI" id="CHEBI:57678"/>
        <dbReference type="EC" id="2.8.1.2"/>
    </reaction>
    <physiologicalReaction direction="left-to-right" evidence="5">
        <dbReference type="Rhea" id="RHEA:21741"/>
    </physiologicalReaction>
</comment>
<dbReference type="SUPFAM" id="SSF52821">
    <property type="entry name" value="Rhodanese/Cell cycle control phosphatase"/>
    <property type="match status" value="2"/>
</dbReference>
<dbReference type="CDD" id="cd01449">
    <property type="entry name" value="TST_Repeat_2"/>
    <property type="match status" value="1"/>
</dbReference>
<reference evidence="11" key="1">
    <citation type="submission" date="2017-06" db="EMBL/GenBank/DDBJ databases">
        <title>FDA dAtabase for Regulatory Grade micrObial Sequences (FDA-ARGOS): Supporting development and validation of Infectious Disease Dx tests.</title>
        <authorList>
            <person name="Minogue T."/>
            <person name="Wolcott M."/>
            <person name="Wasieloski L."/>
            <person name="Aguilar W."/>
            <person name="Moore D."/>
            <person name="Tallon L."/>
            <person name="Sadzewicz L."/>
            <person name="Sengamalay N."/>
            <person name="Ott S."/>
            <person name="Godinez A."/>
            <person name="Nagaraj S."/>
            <person name="Nadendla S."/>
            <person name="Geyer C."/>
            <person name="Sichtig H."/>
        </authorList>
    </citation>
    <scope>NUCLEOTIDE SEQUENCE [LARGE SCALE GENOMIC DNA]</scope>
    <source>
        <strain evidence="11">FDAARGOS_289</strain>
    </source>
</reference>
<dbReference type="GO" id="GO:0004792">
    <property type="term" value="F:thiosulfate-cyanide sulfurtransferase activity"/>
    <property type="evidence" value="ECO:0007669"/>
    <property type="project" value="InterPro"/>
</dbReference>
<keyword evidence="3 10" id="KW-0808">Transferase</keyword>
<gene>
    <name evidence="10" type="ORF">CEP68_16675</name>
</gene>
<feature type="domain" description="Rhodanese" evidence="9">
    <location>
        <begin position="15"/>
        <end position="130"/>
    </location>
</feature>
<evidence type="ECO:0000256" key="5">
    <source>
        <dbReference type="ARBA" id="ARBA00051793"/>
    </source>
</evidence>
<dbReference type="InterPro" id="IPR045078">
    <property type="entry name" value="TST/MPST-like"/>
</dbReference>
<dbReference type="GeneID" id="34015745"/>
<evidence type="ECO:0000256" key="8">
    <source>
        <dbReference type="ARBA" id="ARBA00078354"/>
    </source>
</evidence>
<organism evidence="10 11">
    <name type="scientific">Brevundimonas vesicularis</name>
    <name type="common">Pseudomonas vesicularis</name>
    <dbReference type="NCBI Taxonomy" id="41276"/>
    <lineage>
        <taxon>Bacteria</taxon>
        <taxon>Pseudomonadati</taxon>
        <taxon>Pseudomonadota</taxon>
        <taxon>Alphaproteobacteria</taxon>
        <taxon>Caulobacterales</taxon>
        <taxon>Caulobacteraceae</taxon>
        <taxon>Brevundimonas</taxon>
    </lineage>
</organism>
<dbReference type="InterPro" id="IPR001307">
    <property type="entry name" value="Thiosulphate_STrfase_CS"/>
</dbReference>
<dbReference type="Proteomes" id="UP000197050">
    <property type="component" value="Chromosome"/>
</dbReference>
<dbReference type="SMART" id="SM00450">
    <property type="entry name" value="RHOD"/>
    <property type="match status" value="2"/>
</dbReference>
<name>A0A1Z3UCG6_BREVE</name>
<sequence length="274" mass="28857">MSPLISTTELAARLGAPDLRIVDGSWHLDGREARADFEQAHIPGAAFFDLDAISDRDSALPHMMPTPEAFGAAVGTLGLSVDDQIVVYDTAGLFSAARVWWMLKTMGATRVQVLDGGLPRWRDDGLPTVSGPSVADAKDFHAKMAPDAVASLDDVRAALAQDAQVVDARGAPRFKGAAPEPRAGVRSGHMPGARNLPYGRLLNDNGTMKRGAALAHAFADAGVDISRPVITTCGSGVTAAILTLSMTELGRPSRLYDGSWAEWGARTDTPVETG</sequence>
<dbReference type="InterPro" id="IPR036873">
    <property type="entry name" value="Rhodanese-like_dom_sf"/>
</dbReference>
<evidence type="ECO:0000256" key="2">
    <source>
        <dbReference type="ARBA" id="ARBA00022490"/>
    </source>
</evidence>
<dbReference type="FunFam" id="3.40.250.10:FF:000015">
    <property type="entry name" value="Sulfurtransferase"/>
    <property type="match status" value="1"/>
</dbReference>
<comment type="subcellular location">
    <subcellularLocation>
        <location evidence="1">Cytoplasm</location>
    </subcellularLocation>
</comment>
<evidence type="ECO:0000256" key="4">
    <source>
        <dbReference type="ARBA" id="ARBA00022737"/>
    </source>
</evidence>
<accession>A0A1Z3UCG6</accession>
<keyword evidence="10" id="KW-0670">Pyruvate</keyword>
<protein>
    <recommendedName>
        <fullName evidence="7">3-mercaptopyruvate sulfurtransferase</fullName>
        <ecNumber evidence="6">2.8.1.2</ecNumber>
    </recommendedName>
    <alternativeName>
        <fullName evidence="8">Rhodanese-like protein</fullName>
    </alternativeName>
</protein>